<dbReference type="PRINTS" id="PR00922">
    <property type="entry name" value="DADACBPTASE3"/>
</dbReference>
<dbReference type="GO" id="GO:0000270">
    <property type="term" value="P:peptidoglycan metabolic process"/>
    <property type="evidence" value="ECO:0007669"/>
    <property type="project" value="TreeGrafter"/>
</dbReference>
<sequence length="430" mass="49290">MIKVIALFFITTLLFSCSPRFQNTLERNFSDTEIKFQDHTGFSLYDIDAGKTVFEYKADRYFTPASNTKILTFYTCLTILNDSLPAFKYKQSTDSLIVWTMGDPTFLNNKIYNNPASFDFLKNTEGSLYLSSTNFYEEAFGSGWAWDDFNGSYQPEKSAFPIYSNLVTATFDSSILLIEPAYFANSVSIAEEKRNPEFIREKDTNHFTFHPSQRIISKTFETPFRTSDSLTRLLLQDTLKKPVAYINAAMPFDVQTFFNTPVDSVYKVMMQESDNFLAEQLLLMCSATISDSLSVGPAMRLMQQSYLSDLPDKLRWVDGSGLSRYNLFTPRSIVAVWKKIYQKVPRERLFPLLATGGVNGTVANWYKSEQPYFYGKTGTLANNHSLSGYLITRSGKTLIFSFMNSHYLASTSDIRRNMQSILEYIRDNYK</sequence>
<name>A0A401U7S0_9BACT</name>
<dbReference type="AlphaFoldDB" id="A0A401U7S0"/>
<keyword evidence="4" id="KW-1185">Reference proteome</keyword>
<proteinExistence type="inferred from homology"/>
<dbReference type="Gene3D" id="3.40.710.10">
    <property type="entry name" value="DD-peptidase/beta-lactamase superfamily"/>
    <property type="match status" value="2"/>
</dbReference>
<comment type="caution">
    <text evidence="3">The sequence shown here is derived from an EMBL/GenBank/DDBJ whole genome shotgun (WGS) entry which is preliminary data.</text>
</comment>
<dbReference type="SUPFAM" id="SSF56601">
    <property type="entry name" value="beta-lactamase/transpeptidase-like"/>
    <property type="match status" value="1"/>
</dbReference>
<evidence type="ECO:0000256" key="1">
    <source>
        <dbReference type="ARBA" id="ARBA00006096"/>
    </source>
</evidence>
<dbReference type="EMBL" id="BHXQ01000002">
    <property type="protein sequence ID" value="GCC50925.1"/>
    <property type="molecule type" value="Genomic_DNA"/>
</dbReference>
<dbReference type="PROSITE" id="PS51257">
    <property type="entry name" value="PROKAR_LIPOPROTEIN"/>
    <property type="match status" value="1"/>
</dbReference>
<organism evidence="3 4">
    <name type="scientific">Chryseotalea sanaruensis</name>
    <dbReference type="NCBI Taxonomy" id="2482724"/>
    <lineage>
        <taxon>Bacteria</taxon>
        <taxon>Pseudomonadati</taxon>
        <taxon>Bacteroidota</taxon>
        <taxon>Cytophagia</taxon>
        <taxon>Cytophagales</taxon>
        <taxon>Chryseotaleaceae</taxon>
        <taxon>Chryseotalea</taxon>
    </lineage>
</organism>
<evidence type="ECO:0000313" key="3">
    <source>
        <dbReference type="EMBL" id="GCC50925.1"/>
    </source>
</evidence>
<comment type="similarity">
    <text evidence="1">Belongs to the peptidase S13 family.</text>
</comment>
<dbReference type="Proteomes" id="UP000288227">
    <property type="component" value="Unassembled WGS sequence"/>
</dbReference>
<dbReference type="OrthoDB" id="9802627at2"/>
<dbReference type="RefSeq" id="WP_127121578.1">
    <property type="nucleotide sequence ID" value="NZ_BHXQ01000002.1"/>
</dbReference>
<dbReference type="InterPro" id="IPR012338">
    <property type="entry name" value="Beta-lactam/transpept-like"/>
</dbReference>
<dbReference type="GO" id="GO:0004185">
    <property type="term" value="F:serine-type carboxypeptidase activity"/>
    <property type="evidence" value="ECO:0007669"/>
    <property type="project" value="InterPro"/>
</dbReference>
<dbReference type="InterPro" id="IPR000667">
    <property type="entry name" value="Peptidase_S13"/>
</dbReference>
<reference evidence="3 4" key="1">
    <citation type="submission" date="2018-11" db="EMBL/GenBank/DDBJ databases">
        <title>Chryseotalea sanarue gen. nov., sp., nov., a member of the family Cytophagaceae, isolated from a brackish lake in Hamamatsu Japan.</title>
        <authorList>
            <person name="Maejima Y."/>
            <person name="Iino T."/>
            <person name="Muraguchi Y."/>
            <person name="Fukuda K."/>
            <person name="Ohkuma M."/>
            <person name="Moriuchi R."/>
            <person name="Dohra H."/>
            <person name="Kimbara K."/>
            <person name="Shintani M."/>
        </authorList>
    </citation>
    <scope>NUCLEOTIDE SEQUENCE [LARGE SCALE GENOMIC DNA]</scope>
    <source>
        <strain evidence="3 4">Ys</strain>
    </source>
</reference>
<protein>
    <submittedName>
        <fullName evidence="3">D-alanyl-D-alanine carboxypeptidase/D-alanyl-D-alanine-endopeptidase</fullName>
    </submittedName>
</protein>
<dbReference type="PANTHER" id="PTHR30023">
    <property type="entry name" value="D-ALANYL-D-ALANINE CARBOXYPEPTIDASE"/>
    <property type="match status" value="1"/>
</dbReference>
<accession>A0A401U7S0</accession>
<evidence type="ECO:0000256" key="2">
    <source>
        <dbReference type="ARBA" id="ARBA00022801"/>
    </source>
</evidence>
<gene>
    <name evidence="3" type="ORF">SanaruYs_11440</name>
</gene>
<dbReference type="Pfam" id="PF02113">
    <property type="entry name" value="Peptidase_S13"/>
    <property type="match status" value="1"/>
</dbReference>
<dbReference type="PANTHER" id="PTHR30023:SF0">
    <property type="entry name" value="PENICILLIN-SENSITIVE CARBOXYPEPTIDASE A"/>
    <property type="match status" value="1"/>
</dbReference>
<keyword evidence="3" id="KW-0121">Carboxypeptidase</keyword>
<evidence type="ECO:0000313" key="4">
    <source>
        <dbReference type="Proteomes" id="UP000288227"/>
    </source>
</evidence>
<keyword evidence="3" id="KW-0645">Protease</keyword>
<keyword evidence="2" id="KW-0378">Hydrolase</keyword>
<dbReference type="GO" id="GO:0006508">
    <property type="term" value="P:proteolysis"/>
    <property type="evidence" value="ECO:0007669"/>
    <property type="project" value="InterPro"/>
</dbReference>